<name>A0A8D8BTU3_CULPI</name>
<accession>A0A8D8BTU3</accession>
<evidence type="ECO:0000313" key="1">
    <source>
        <dbReference type="EMBL" id="CAG6477771.1"/>
    </source>
</evidence>
<reference evidence="1" key="1">
    <citation type="submission" date="2021-05" db="EMBL/GenBank/DDBJ databases">
        <authorList>
            <person name="Alioto T."/>
            <person name="Alioto T."/>
            <person name="Gomez Garrido J."/>
        </authorList>
    </citation>
    <scope>NUCLEOTIDE SEQUENCE</scope>
</reference>
<sequence>MDPAAYRCRTCWPAIGHIGHRTRFRTIRTSCCGRGSTITTRKSPWSSTICSAWPTVSRDAARIRCHCCWTVYSTPAQTLAWSYRAWWSTSTIRRRKSTTSSLVEALRVVPGTGWIRTCAPYR</sequence>
<dbReference type="AlphaFoldDB" id="A0A8D8BTU3"/>
<dbReference type="EMBL" id="HBUE01081700">
    <property type="protein sequence ID" value="CAG6477771.1"/>
    <property type="molecule type" value="Transcribed_RNA"/>
</dbReference>
<proteinExistence type="predicted"/>
<protein>
    <submittedName>
        <fullName evidence="1">(northern house mosquito) hypothetical protein</fullName>
    </submittedName>
</protein>
<organism evidence="1">
    <name type="scientific">Culex pipiens</name>
    <name type="common">House mosquito</name>
    <dbReference type="NCBI Taxonomy" id="7175"/>
    <lineage>
        <taxon>Eukaryota</taxon>
        <taxon>Metazoa</taxon>
        <taxon>Ecdysozoa</taxon>
        <taxon>Arthropoda</taxon>
        <taxon>Hexapoda</taxon>
        <taxon>Insecta</taxon>
        <taxon>Pterygota</taxon>
        <taxon>Neoptera</taxon>
        <taxon>Endopterygota</taxon>
        <taxon>Diptera</taxon>
        <taxon>Nematocera</taxon>
        <taxon>Culicoidea</taxon>
        <taxon>Culicidae</taxon>
        <taxon>Culicinae</taxon>
        <taxon>Culicini</taxon>
        <taxon>Culex</taxon>
        <taxon>Culex</taxon>
    </lineage>
</organism>